<dbReference type="SUPFAM" id="SSF53756">
    <property type="entry name" value="UDP-Glycosyltransferase/glycogen phosphorylase"/>
    <property type="match status" value="1"/>
</dbReference>
<organism evidence="12 13">
    <name type="scientific">Ostreibacterium oceani</name>
    <dbReference type="NCBI Taxonomy" id="2654998"/>
    <lineage>
        <taxon>Bacteria</taxon>
        <taxon>Pseudomonadati</taxon>
        <taxon>Pseudomonadota</taxon>
        <taxon>Gammaproteobacteria</taxon>
        <taxon>Cardiobacteriales</taxon>
        <taxon>Ostreibacteriaceae</taxon>
        <taxon>Ostreibacterium</taxon>
    </lineage>
</organism>
<dbReference type="CDD" id="cd01635">
    <property type="entry name" value="Glycosyltransferase_GTB-type"/>
    <property type="match status" value="1"/>
</dbReference>
<accession>A0A6N7EUV1</accession>
<keyword evidence="8 11" id="KW-0808">Transferase</keyword>
<comment type="catalytic activity">
    <reaction evidence="10 11">
        <text>a lipid X + a UDP-2-N,3-O-bis[(3R)-3-hydroxyacyl]-alpha-D-glucosamine = a lipid A disaccharide + UDP + H(+)</text>
        <dbReference type="Rhea" id="RHEA:67828"/>
        <dbReference type="ChEBI" id="CHEBI:15378"/>
        <dbReference type="ChEBI" id="CHEBI:58223"/>
        <dbReference type="ChEBI" id="CHEBI:137748"/>
        <dbReference type="ChEBI" id="CHEBI:176338"/>
        <dbReference type="ChEBI" id="CHEBI:176343"/>
        <dbReference type="EC" id="2.4.1.182"/>
    </reaction>
</comment>
<keyword evidence="13" id="KW-1185">Reference proteome</keyword>
<gene>
    <name evidence="11 12" type="primary">lpxB</name>
    <name evidence="12" type="ORF">GCU85_05745</name>
</gene>
<dbReference type="AlphaFoldDB" id="A0A6N7EUV1"/>
<comment type="similarity">
    <text evidence="2 11">Belongs to the LpxB family.</text>
</comment>
<dbReference type="UniPathway" id="UPA00973"/>
<dbReference type="NCBIfam" id="TIGR00215">
    <property type="entry name" value="lpxB"/>
    <property type="match status" value="1"/>
</dbReference>
<dbReference type="GO" id="GO:0016020">
    <property type="term" value="C:membrane"/>
    <property type="evidence" value="ECO:0007669"/>
    <property type="project" value="GOC"/>
</dbReference>
<evidence type="ECO:0000256" key="7">
    <source>
        <dbReference type="ARBA" id="ARBA00022676"/>
    </source>
</evidence>
<dbReference type="InParanoid" id="A0A6N7EUV1"/>
<evidence type="ECO:0000313" key="12">
    <source>
        <dbReference type="EMBL" id="MPV86232.1"/>
    </source>
</evidence>
<keyword evidence="9 11" id="KW-0443">Lipid metabolism</keyword>
<dbReference type="HAMAP" id="MF_00392">
    <property type="entry name" value="LpxB"/>
    <property type="match status" value="1"/>
</dbReference>
<evidence type="ECO:0000256" key="1">
    <source>
        <dbReference type="ARBA" id="ARBA00002056"/>
    </source>
</evidence>
<dbReference type="FunCoup" id="A0A6N7EUV1">
    <property type="interactions" value="268"/>
</dbReference>
<sequence length="382" mass="42987">MHIALLAGEASGDQLGAELIKALRKRNPCIRFDGVGGEKMQAQGFNSLIPMEEFSVMGISEVLWRLPKLLRYRNQLIEQYQSSLPNAFIGIDSPDFNLRLAGRLREIGIYTAQYVSPSVWAWRENRIETIKRSCDLMLTLFEFEKQFYDKHQMPAVYCGHPLVDLIPAELNPAKAKARLQHEPGRPYLAVLPGSRQSEVRKMLPVFIQTARYLQKKLPNLVLQVPVVNQEIRALATKLFAQQGSGLTFELIDGDAKQVMLACDSVLLASGTATLEAMLLQKPMVVAYKVSRVTATIAKRLVNVTHFSLPNLLADHPVVPEFIQDAINPHEMAHELYQQITDASHRNALVARLVQIRRKVRGHAAENAAKAVYQDMMRKELMG</sequence>
<dbReference type="RefSeq" id="WP_152810235.1">
    <property type="nucleotide sequence ID" value="NZ_WHNW01000005.1"/>
</dbReference>
<dbReference type="Proteomes" id="UP000471298">
    <property type="component" value="Unassembled WGS sequence"/>
</dbReference>
<dbReference type="PANTHER" id="PTHR30372:SF4">
    <property type="entry name" value="LIPID-A-DISACCHARIDE SYNTHASE, MITOCHONDRIAL-RELATED"/>
    <property type="match status" value="1"/>
</dbReference>
<comment type="pathway">
    <text evidence="11">Bacterial outer membrane biogenesis; LPS lipid A biosynthesis.</text>
</comment>
<evidence type="ECO:0000256" key="8">
    <source>
        <dbReference type="ARBA" id="ARBA00022679"/>
    </source>
</evidence>
<evidence type="ECO:0000313" key="13">
    <source>
        <dbReference type="Proteomes" id="UP000471298"/>
    </source>
</evidence>
<dbReference type="GO" id="GO:0008915">
    <property type="term" value="F:lipid-A-disaccharide synthase activity"/>
    <property type="evidence" value="ECO:0007669"/>
    <property type="project" value="UniProtKB-UniRule"/>
</dbReference>
<proteinExistence type="inferred from homology"/>
<protein>
    <recommendedName>
        <fullName evidence="4 11">Lipid-A-disaccharide synthase</fullName>
        <ecNumber evidence="3 11">2.4.1.182</ecNumber>
    </recommendedName>
</protein>
<dbReference type="GO" id="GO:0005543">
    <property type="term" value="F:phospholipid binding"/>
    <property type="evidence" value="ECO:0007669"/>
    <property type="project" value="TreeGrafter"/>
</dbReference>
<comment type="caution">
    <text evidence="12">The sequence shown here is derived from an EMBL/GenBank/DDBJ whole genome shotgun (WGS) entry which is preliminary data.</text>
</comment>
<keyword evidence="7 11" id="KW-0328">Glycosyltransferase</keyword>
<keyword evidence="5 11" id="KW-0444">Lipid biosynthesis</keyword>
<dbReference type="InterPro" id="IPR003835">
    <property type="entry name" value="Glyco_trans_19"/>
</dbReference>
<dbReference type="Pfam" id="PF02684">
    <property type="entry name" value="LpxB"/>
    <property type="match status" value="1"/>
</dbReference>
<evidence type="ECO:0000256" key="9">
    <source>
        <dbReference type="ARBA" id="ARBA00023098"/>
    </source>
</evidence>
<evidence type="ECO:0000256" key="5">
    <source>
        <dbReference type="ARBA" id="ARBA00022516"/>
    </source>
</evidence>
<evidence type="ECO:0000256" key="3">
    <source>
        <dbReference type="ARBA" id="ARBA00012687"/>
    </source>
</evidence>
<dbReference type="PANTHER" id="PTHR30372">
    <property type="entry name" value="LIPID-A-DISACCHARIDE SYNTHASE"/>
    <property type="match status" value="1"/>
</dbReference>
<evidence type="ECO:0000256" key="6">
    <source>
        <dbReference type="ARBA" id="ARBA00022556"/>
    </source>
</evidence>
<dbReference type="EC" id="2.4.1.182" evidence="3 11"/>
<name>A0A6N7EUV1_9GAMM</name>
<keyword evidence="6 11" id="KW-0441">Lipid A biosynthesis</keyword>
<evidence type="ECO:0000256" key="11">
    <source>
        <dbReference type="HAMAP-Rule" id="MF_00392"/>
    </source>
</evidence>
<evidence type="ECO:0000256" key="2">
    <source>
        <dbReference type="ARBA" id="ARBA00007868"/>
    </source>
</evidence>
<reference evidence="12 13" key="1">
    <citation type="submission" date="2019-10" db="EMBL/GenBank/DDBJ databases">
        <title>Cardiobacteriales fam. a chemoheterotrophic member of the order Cardiobacteriales, and proposal of Cardiobacteriales fam. nov.</title>
        <authorList>
            <person name="Wang C."/>
        </authorList>
    </citation>
    <scope>NUCLEOTIDE SEQUENCE [LARGE SCALE GENOMIC DNA]</scope>
    <source>
        <strain evidence="12 13">ML27</strain>
    </source>
</reference>
<dbReference type="GO" id="GO:0009245">
    <property type="term" value="P:lipid A biosynthetic process"/>
    <property type="evidence" value="ECO:0007669"/>
    <property type="project" value="UniProtKB-UniRule"/>
</dbReference>
<evidence type="ECO:0000256" key="10">
    <source>
        <dbReference type="ARBA" id="ARBA00048975"/>
    </source>
</evidence>
<evidence type="ECO:0000256" key="4">
    <source>
        <dbReference type="ARBA" id="ARBA00020902"/>
    </source>
</evidence>
<comment type="function">
    <text evidence="1 11">Condensation of UDP-2,3-diacylglucosamine and 2,3-diacylglucosamine-1-phosphate to form lipid A disaccharide, a precursor of lipid A, a phosphorylated glycolipid that anchors the lipopolysaccharide to the outer membrane of the cell.</text>
</comment>
<dbReference type="EMBL" id="WHNW01000005">
    <property type="protein sequence ID" value="MPV86232.1"/>
    <property type="molecule type" value="Genomic_DNA"/>
</dbReference>